<keyword evidence="2" id="KW-1185">Reference proteome</keyword>
<proteinExistence type="predicted"/>
<feature type="non-terminal residue" evidence="1">
    <location>
        <position position="104"/>
    </location>
</feature>
<evidence type="ECO:0000313" key="2">
    <source>
        <dbReference type="Proteomes" id="UP000269396"/>
    </source>
</evidence>
<protein>
    <submittedName>
        <fullName evidence="1">Uncharacterized protein</fullName>
    </submittedName>
</protein>
<reference evidence="1 2" key="1">
    <citation type="submission" date="2018-11" db="EMBL/GenBank/DDBJ databases">
        <authorList>
            <consortium name="Pathogen Informatics"/>
        </authorList>
    </citation>
    <scope>NUCLEOTIDE SEQUENCE [LARGE SCALE GENOMIC DNA]</scope>
    <source>
        <strain>Denwood</strain>
        <strain evidence="2">Zambia</strain>
    </source>
</reference>
<accession>A0A183P610</accession>
<dbReference type="Proteomes" id="UP000269396">
    <property type="component" value="Unassembled WGS sequence"/>
</dbReference>
<dbReference type="AlphaFoldDB" id="A0A183P610"/>
<dbReference type="EMBL" id="UZAL01029998">
    <property type="protein sequence ID" value="VDP51516.1"/>
    <property type="molecule type" value="Genomic_DNA"/>
</dbReference>
<name>A0A183P610_9TREM</name>
<sequence>MIHMDIKNSTILLRHPNPVHSQATVSNQSTHQIPHVIVPDMVFPNNSYISDEISYKLGKNMLSEPNHDRKPDVVLIDGDFSNDPLLCNDIRNKFEETISEKSNL</sequence>
<gene>
    <name evidence="1" type="ORF">SMTD_LOCUS9796</name>
</gene>
<evidence type="ECO:0000313" key="1">
    <source>
        <dbReference type="EMBL" id="VDP51516.1"/>
    </source>
</evidence>
<organism evidence="1 2">
    <name type="scientific">Schistosoma mattheei</name>
    <dbReference type="NCBI Taxonomy" id="31246"/>
    <lineage>
        <taxon>Eukaryota</taxon>
        <taxon>Metazoa</taxon>
        <taxon>Spiralia</taxon>
        <taxon>Lophotrochozoa</taxon>
        <taxon>Platyhelminthes</taxon>
        <taxon>Trematoda</taxon>
        <taxon>Digenea</taxon>
        <taxon>Strigeidida</taxon>
        <taxon>Schistosomatoidea</taxon>
        <taxon>Schistosomatidae</taxon>
        <taxon>Schistosoma</taxon>
    </lineage>
</organism>